<protein>
    <submittedName>
        <fullName evidence="5">Glycosyltransferase family 2 protein</fullName>
    </submittedName>
</protein>
<dbReference type="EMBL" id="JBHUOQ010000001">
    <property type="protein sequence ID" value="MFD2829509.1"/>
    <property type="molecule type" value="Genomic_DNA"/>
</dbReference>
<dbReference type="Proteomes" id="UP001597519">
    <property type="component" value="Unassembled WGS sequence"/>
</dbReference>
<evidence type="ECO:0000256" key="4">
    <source>
        <dbReference type="SAM" id="Phobius"/>
    </source>
</evidence>
<feature type="transmembrane region" description="Helical" evidence="4">
    <location>
        <begin position="323"/>
        <end position="347"/>
    </location>
</feature>
<feature type="transmembrane region" description="Helical" evidence="4">
    <location>
        <begin position="12"/>
        <end position="33"/>
    </location>
</feature>
<accession>A0ABW5WVV0</accession>
<dbReference type="InterPro" id="IPR029044">
    <property type="entry name" value="Nucleotide-diphossugar_trans"/>
</dbReference>
<dbReference type="PANTHER" id="PTHR43630:SF1">
    <property type="entry name" value="POLY-BETA-1,6-N-ACETYL-D-GLUCOSAMINE SYNTHASE"/>
    <property type="match status" value="1"/>
</dbReference>
<evidence type="ECO:0000256" key="1">
    <source>
        <dbReference type="ARBA" id="ARBA00006739"/>
    </source>
</evidence>
<dbReference type="CDD" id="cd06438">
    <property type="entry name" value="EpsO_like"/>
    <property type="match status" value="1"/>
</dbReference>
<keyword evidence="2" id="KW-0328">Glycosyltransferase</keyword>
<feature type="transmembrane region" description="Helical" evidence="4">
    <location>
        <begin position="367"/>
        <end position="387"/>
    </location>
</feature>
<reference evidence="6" key="1">
    <citation type="journal article" date="2019" name="Int. J. Syst. Evol. Microbiol.">
        <title>The Global Catalogue of Microorganisms (GCM) 10K type strain sequencing project: providing services to taxonomists for standard genome sequencing and annotation.</title>
        <authorList>
            <consortium name="The Broad Institute Genomics Platform"/>
            <consortium name="The Broad Institute Genome Sequencing Center for Infectious Disease"/>
            <person name="Wu L."/>
            <person name="Ma J."/>
        </authorList>
    </citation>
    <scope>NUCLEOTIDE SEQUENCE [LARGE SCALE GENOMIC DNA]</scope>
    <source>
        <strain evidence="6">KCTC 33575</strain>
    </source>
</reference>
<gene>
    <name evidence="5" type="ORF">ACFSX4_03450</name>
</gene>
<sequence length="491" mass="56518">MDQFLNFSITVLYALTISLSFYFMVVYGYNLFISLFGYKNLKKDYEILEDETRFLILIAAHNEETVILKTLENLKRIKYDPSLYDICVVSDNSTDQTTQIAKNHGMLVVDTIQKRFPREGVGKPAGIQYALRELGFKNVQENYDLVMILDADNFVDDNILKEVNSQYITKDKPEAIQTYLGTKNYNKLVSLGYSVIFWTNNRFMQAAKYRLGLPNSIGGTGFFIRTDWLIAKGGFKFKSLTEDLEMEIDIVKDGGRILWNDFAGVYDEKPEHTKISMKQRHRWIKGHWYVAFKQFIPLSVKFIKTLNLKYLDKIFFLMSMGKALHMVLIIILLSSIAGLTVLNGGFLTVVMTTDLTSAWHTVNDYFLYIYGFNILLILYSFGVLPIYSTYKKVGRHNTFKVFIAVQWFMLTDFIVQFIGLYTWPNQGTWVKTPHVKTKVEHGTEILAVPDIIAAVSEKLEQKEEIVQQVIEELTPNGEIPENSDTAEALKS</sequence>
<keyword evidence="4" id="KW-0472">Membrane</keyword>
<name>A0ABW5WVV0_9STAP</name>
<dbReference type="PANTHER" id="PTHR43630">
    <property type="entry name" value="POLY-BETA-1,6-N-ACETYL-D-GLUCOSAMINE SYNTHASE"/>
    <property type="match status" value="1"/>
</dbReference>
<keyword evidence="4" id="KW-0812">Transmembrane</keyword>
<keyword evidence="3" id="KW-0808">Transferase</keyword>
<dbReference type="Pfam" id="PF13641">
    <property type="entry name" value="Glyco_tranf_2_3"/>
    <property type="match status" value="1"/>
</dbReference>
<dbReference type="Gene3D" id="3.90.550.10">
    <property type="entry name" value="Spore Coat Polysaccharide Biosynthesis Protein SpsA, Chain A"/>
    <property type="match status" value="1"/>
</dbReference>
<dbReference type="SUPFAM" id="SSF53448">
    <property type="entry name" value="Nucleotide-diphospho-sugar transferases"/>
    <property type="match status" value="1"/>
</dbReference>
<feature type="transmembrane region" description="Helical" evidence="4">
    <location>
        <begin position="399"/>
        <end position="423"/>
    </location>
</feature>
<evidence type="ECO:0000256" key="2">
    <source>
        <dbReference type="ARBA" id="ARBA00022676"/>
    </source>
</evidence>
<comment type="caution">
    <text evidence="5">The sequence shown here is derived from an EMBL/GenBank/DDBJ whole genome shotgun (WGS) entry which is preliminary data.</text>
</comment>
<dbReference type="RefSeq" id="WP_377771570.1">
    <property type="nucleotide sequence ID" value="NZ_JBHUOQ010000001.1"/>
</dbReference>
<evidence type="ECO:0000313" key="5">
    <source>
        <dbReference type="EMBL" id="MFD2829509.1"/>
    </source>
</evidence>
<evidence type="ECO:0000256" key="3">
    <source>
        <dbReference type="ARBA" id="ARBA00022679"/>
    </source>
</evidence>
<keyword evidence="4" id="KW-1133">Transmembrane helix</keyword>
<organism evidence="5 6">
    <name type="scientific">Corticicoccus populi</name>
    <dbReference type="NCBI Taxonomy" id="1812821"/>
    <lineage>
        <taxon>Bacteria</taxon>
        <taxon>Bacillati</taxon>
        <taxon>Bacillota</taxon>
        <taxon>Bacilli</taxon>
        <taxon>Bacillales</taxon>
        <taxon>Staphylococcaceae</taxon>
        <taxon>Corticicoccus</taxon>
    </lineage>
</organism>
<proteinExistence type="inferred from homology"/>
<comment type="similarity">
    <text evidence="1">Belongs to the glycosyltransferase 2 family.</text>
</comment>
<evidence type="ECO:0000313" key="6">
    <source>
        <dbReference type="Proteomes" id="UP001597519"/>
    </source>
</evidence>
<keyword evidence="6" id="KW-1185">Reference proteome</keyword>